<dbReference type="SUPFAM" id="SSF53474">
    <property type="entry name" value="alpha/beta-Hydrolases"/>
    <property type="match status" value="1"/>
</dbReference>
<name>A0A6L5GBF7_9ACTN</name>
<dbReference type="PANTHER" id="PTHR48081:SF8">
    <property type="entry name" value="ALPHA_BETA HYDROLASE FOLD-3 DOMAIN-CONTAINING PROTEIN-RELATED"/>
    <property type="match status" value="1"/>
</dbReference>
<reference evidence="4 5" key="1">
    <citation type="submission" date="2019-10" db="EMBL/GenBank/DDBJ databases">
        <title>Glycomyces albidus sp. nov., a novel actinomycete isolated from rhizosphere soil of wheat (Triticum aestivum L.).</title>
        <authorList>
            <person name="Qian L."/>
        </authorList>
    </citation>
    <scope>NUCLEOTIDE SEQUENCE [LARGE SCALE GENOMIC DNA]</scope>
    <source>
        <strain evidence="4 5">NEAU-7082</strain>
    </source>
</reference>
<proteinExistence type="predicted"/>
<keyword evidence="5" id="KW-1185">Reference proteome</keyword>
<accession>A0A6L5GBF7</accession>
<evidence type="ECO:0000259" key="3">
    <source>
        <dbReference type="Pfam" id="PF07859"/>
    </source>
</evidence>
<dbReference type="Proteomes" id="UP000477750">
    <property type="component" value="Unassembled WGS sequence"/>
</dbReference>
<organism evidence="4 5">
    <name type="scientific">Glycomyces albidus</name>
    <dbReference type="NCBI Taxonomy" id="2656774"/>
    <lineage>
        <taxon>Bacteria</taxon>
        <taxon>Bacillati</taxon>
        <taxon>Actinomycetota</taxon>
        <taxon>Actinomycetes</taxon>
        <taxon>Glycomycetales</taxon>
        <taxon>Glycomycetaceae</taxon>
        <taxon>Glycomyces</taxon>
    </lineage>
</organism>
<protein>
    <submittedName>
        <fullName evidence="4">Alpha/beta hydrolase fold domain-containing protein</fullName>
    </submittedName>
</protein>
<feature type="region of interest" description="Disordered" evidence="2">
    <location>
        <begin position="1"/>
        <end position="20"/>
    </location>
</feature>
<dbReference type="Gene3D" id="3.40.50.1820">
    <property type="entry name" value="alpha/beta hydrolase"/>
    <property type="match status" value="1"/>
</dbReference>
<comment type="caution">
    <text evidence="4">The sequence shown here is derived from an EMBL/GenBank/DDBJ whole genome shotgun (WGS) entry which is preliminary data.</text>
</comment>
<dbReference type="PANTHER" id="PTHR48081">
    <property type="entry name" value="AB HYDROLASE SUPERFAMILY PROTEIN C4A8.06C"/>
    <property type="match status" value="1"/>
</dbReference>
<evidence type="ECO:0000313" key="4">
    <source>
        <dbReference type="EMBL" id="MQM27007.1"/>
    </source>
</evidence>
<dbReference type="Pfam" id="PF07859">
    <property type="entry name" value="Abhydrolase_3"/>
    <property type="match status" value="1"/>
</dbReference>
<keyword evidence="1 4" id="KW-0378">Hydrolase</keyword>
<evidence type="ECO:0000256" key="1">
    <source>
        <dbReference type="ARBA" id="ARBA00022801"/>
    </source>
</evidence>
<dbReference type="InterPro" id="IPR013094">
    <property type="entry name" value="AB_hydrolase_3"/>
</dbReference>
<feature type="domain" description="Alpha/beta hydrolase fold-3" evidence="3">
    <location>
        <begin position="70"/>
        <end position="278"/>
    </location>
</feature>
<evidence type="ECO:0000256" key="2">
    <source>
        <dbReference type="SAM" id="MobiDB-lite"/>
    </source>
</evidence>
<dbReference type="AlphaFoldDB" id="A0A6L5GBF7"/>
<evidence type="ECO:0000313" key="5">
    <source>
        <dbReference type="Proteomes" id="UP000477750"/>
    </source>
</evidence>
<sequence length="301" mass="32481">MFRGLDEARAGGGTEAEQEARAQRFMDEYRRLDEGWDAAGIAIEDAAVPGPHGPVPVRTYRPEGALDGAVLWCHGGGFRHGDLDMPEGHIVAIELARRARAFVVSVDYRLADGERVLYPFPIDDVHTAWSWLAGLEEFADAPLGLGGASAGAALAVSTALRARDTGPREADALLLAYPFAHYPNPALDLDLYPEMAALPFRFDAAGVETMVRNYVGRISDVPPDALPGAARLDGLPPTWIVVSEYDDLRGSAELLERQLAEVGVPVESYLAAGMTHGHLNHPPRVHEIEESIAFMARGLKG</sequence>
<dbReference type="InterPro" id="IPR029058">
    <property type="entry name" value="AB_hydrolase_fold"/>
</dbReference>
<gene>
    <name evidence="4" type="ORF">GFD30_15710</name>
</gene>
<dbReference type="InterPro" id="IPR050300">
    <property type="entry name" value="GDXG_lipolytic_enzyme"/>
</dbReference>
<dbReference type="GO" id="GO:0016787">
    <property type="term" value="F:hydrolase activity"/>
    <property type="evidence" value="ECO:0007669"/>
    <property type="project" value="UniProtKB-KW"/>
</dbReference>
<dbReference type="EMBL" id="WIAO01000019">
    <property type="protein sequence ID" value="MQM27007.1"/>
    <property type="molecule type" value="Genomic_DNA"/>
</dbReference>